<evidence type="ECO:0000313" key="2">
    <source>
        <dbReference type="Proteomes" id="UP001178508"/>
    </source>
</evidence>
<sequence length="98" mass="10846">MTLKDSSFGTADTKTSLLPLFFPMPFVAPFFESVSLSCFRGDGIVLAKANEMAVQVKMLKKAEGDGGDEGNNERFMTGIESRRRFYQAIINQIAPTEM</sequence>
<accession>A0AAV1HF08</accession>
<keyword evidence="2" id="KW-1185">Reference proteome</keyword>
<dbReference type="Proteomes" id="UP001178508">
    <property type="component" value="Chromosome 21"/>
</dbReference>
<evidence type="ECO:0000313" key="1">
    <source>
        <dbReference type="EMBL" id="CAJ1083794.1"/>
    </source>
</evidence>
<protein>
    <submittedName>
        <fullName evidence="1">Uncharacterized protein</fullName>
    </submittedName>
</protein>
<proteinExistence type="predicted"/>
<reference evidence="1" key="1">
    <citation type="submission" date="2023-08" db="EMBL/GenBank/DDBJ databases">
        <authorList>
            <person name="Alioto T."/>
            <person name="Alioto T."/>
            <person name="Gomez Garrido J."/>
        </authorList>
    </citation>
    <scope>NUCLEOTIDE SEQUENCE</scope>
</reference>
<organism evidence="1 2">
    <name type="scientific">Xyrichtys novacula</name>
    <name type="common">Pearly razorfish</name>
    <name type="synonym">Hemipteronotus novacula</name>
    <dbReference type="NCBI Taxonomy" id="13765"/>
    <lineage>
        <taxon>Eukaryota</taxon>
        <taxon>Metazoa</taxon>
        <taxon>Chordata</taxon>
        <taxon>Craniata</taxon>
        <taxon>Vertebrata</taxon>
        <taxon>Euteleostomi</taxon>
        <taxon>Actinopterygii</taxon>
        <taxon>Neopterygii</taxon>
        <taxon>Teleostei</taxon>
        <taxon>Neoteleostei</taxon>
        <taxon>Acanthomorphata</taxon>
        <taxon>Eupercaria</taxon>
        <taxon>Labriformes</taxon>
        <taxon>Labridae</taxon>
        <taxon>Xyrichtys</taxon>
    </lineage>
</organism>
<name>A0AAV1HF08_XYRNO</name>
<gene>
    <name evidence="1" type="ORF">XNOV1_A014452</name>
</gene>
<dbReference type="AlphaFoldDB" id="A0AAV1HF08"/>
<dbReference type="EMBL" id="OY660884">
    <property type="protein sequence ID" value="CAJ1083794.1"/>
    <property type="molecule type" value="Genomic_DNA"/>
</dbReference>